<dbReference type="AlphaFoldDB" id="A0A974Y4X9"/>
<evidence type="ECO:0000313" key="6">
    <source>
        <dbReference type="EMBL" id="QRJ64880.1"/>
    </source>
</evidence>
<dbReference type="InterPro" id="IPR011006">
    <property type="entry name" value="CheY-like_superfamily"/>
</dbReference>
<dbReference type="PROSITE" id="PS50043">
    <property type="entry name" value="HTH_LUXR_2"/>
    <property type="match status" value="1"/>
</dbReference>
<dbReference type="InterPro" id="IPR016032">
    <property type="entry name" value="Sig_transdc_resp-reg_C-effctor"/>
</dbReference>
<dbReference type="SMART" id="SM00448">
    <property type="entry name" value="REC"/>
    <property type="match status" value="1"/>
</dbReference>
<organism evidence="6 7">
    <name type="scientific">Azospira restricta</name>
    <dbReference type="NCBI Taxonomy" id="404405"/>
    <lineage>
        <taxon>Bacteria</taxon>
        <taxon>Pseudomonadati</taxon>
        <taxon>Pseudomonadota</taxon>
        <taxon>Betaproteobacteria</taxon>
        <taxon>Rhodocyclales</taxon>
        <taxon>Rhodocyclaceae</taxon>
        <taxon>Azospira</taxon>
    </lineage>
</organism>
<evidence type="ECO:0000256" key="2">
    <source>
        <dbReference type="ARBA" id="ARBA00023125"/>
    </source>
</evidence>
<dbReference type="InterPro" id="IPR058245">
    <property type="entry name" value="NreC/VraR/RcsB-like_REC"/>
</dbReference>
<name>A0A974Y4X9_9RHOO</name>
<sequence>MLKLLVIEDHALVREGLVQTLLQLDADVEVLEASDCEGGCAVLGNGDDFDLVLLDLALPGIDGLTCLGLFRQRYPSLPVVIVSAYDDAHTVNRALKAGAAGFVPKAYSGDRLLDALRKVLDGVIFVPEQTLPASQGVGLALPSAAKGVSPDEVGLTGRQADVLGLMVKGSSNREIADLLGLSEGTVKIHITAIFKALGVNSRTQALVAVARKGIRL</sequence>
<dbReference type="CDD" id="cd17535">
    <property type="entry name" value="REC_NarL-like"/>
    <property type="match status" value="1"/>
</dbReference>
<dbReference type="PRINTS" id="PR00038">
    <property type="entry name" value="HTHLUXR"/>
</dbReference>
<keyword evidence="2" id="KW-0238">DNA-binding</keyword>
<dbReference type="Gene3D" id="3.40.50.2300">
    <property type="match status" value="1"/>
</dbReference>
<dbReference type="SUPFAM" id="SSF52172">
    <property type="entry name" value="CheY-like"/>
    <property type="match status" value="1"/>
</dbReference>
<dbReference type="GO" id="GO:0000160">
    <property type="term" value="P:phosphorelay signal transduction system"/>
    <property type="evidence" value="ECO:0007669"/>
    <property type="project" value="InterPro"/>
</dbReference>
<dbReference type="GO" id="GO:0003677">
    <property type="term" value="F:DNA binding"/>
    <property type="evidence" value="ECO:0007669"/>
    <property type="project" value="UniProtKB-KW"/>
</dbReference>
<feature type="domain" description="HTH luxR-type" evidence="4">
    <location>
        <begin position="148"/>
        <end position="213"/>
    </location>
</feature>
<dbReference type="Pfam" id="PF00072">
    <property type="entry name" value="Response_reg"/>
    <property type="match status" value="1"/>
</dbReference>
<feature type="modified residue" description="4-aspartylphosphate" evidence="3">
    <location>
        <position position="55"/>
    </location>
</feature>
<dbReference type="Gene3D" id="1.10.10.10">
    <property type="entry name" value="Winged helix-like DNA-binding domain superfamily/Winged helix DNA-binding domain"/>
    <property type="match status" value="1"/>
</dbReference>
<dbReference type="EMBL" id="CP064781">
    <property type="protein sequence ID" value="QRJ64880.1"/>
    <property type="molecule type" value="Genomic_DNA"/>
</dbReference>
<accession>A0A974Y4X9</accession>
<dbReference type="PROSITE" id="PS50110">
    <property type="entry name" value="RESPONSE_REGULATORY"/>
    <property type="match status" value="1"/>
</dbReference>
<evidence type="ECO:0000259" key="4">
    <source>
        <dbReference type="PROSITE" id="PS50043"/>
    </source>
</evidence>
<dbReference type="InterPro" id="IPR001789">
    <property type="entry name" value="Sig_transdc_resp-reg_receiver"/>
</dbReference>
<dbReference type="CDD" id="cd06170">
    <property type="entry name" value="LuxR_C_like"/>
    <property type="match status" value="1"/>
</dbReference>
<proteinExistence type="predicted"/>
<dbReference type="InterPro" id="IPR051015">
    <property type="entry name" value="EvgA-like"/>
</dbReference>
<dbReference type="Proteomes" id="UP000663444">
    <property type="component" value="Chromosome"/>
</dbReference>
<dbReference type="KEGG" id="ares:IWH25_05920"/>
<dbReference type="PANTHER" id="PTHR45566">
    <property type="entry name" value="HTH-TYPE TRANSCRIPTIONAL REGULATOR YHJB-RELATED"/>
    <property type="match status" value="1"/>
</dbReference>
<dbReference type="SMART" id="SM00421">
    <property type="entry name" value="HTH_LUXR"/>
    <property type="match status" value="1"/>
</dbReference>
<reference evidence="6" key="1">
    <citation type="submission" date="2020-11" db="EMBL/GenBank/DDBJ databases">
        <title>Azospira restricta DSM 18626 genome sequence.</title>
        <authorList>
            <person name="Moe W.M."/>
        </authorList>
    </citation>
    <scope>NUCLEOTIDE SEQUENCE</scope>
    <source>
        <strain evidence="6">DSM 18626</strain>
    </source>
</reference>
<feature type="domain" description="Response regulatory" evidence="5">
    <location>
        <begin position="3"/>
        <end position="120"/>
    </location>
</feature>
<keyword evidence="1 3" id="KW-0597">Phosphoprotein</keyword>
<dbReference type="PANTHER" id="PTHR45566:SF1">
    <property type="entry name" value="HTH-TYPE TRANSCRIPTIONAL REGULATOR YHJB-RELATED"/>
    <property type="match status" value="1"/>
</dbReference>
<dbReference type="RefSeq" id="WP_203388408.1">
    <property type="nucleotide sequence ID" value="NZ_CP064781.1"/>
</dbReference>
<dbReference type="SUPFAM" id="SSF46894">
    <property type="entry name" value="C-terminal effector domain of the bipartite response regulators"/>
    <property type="match status" value="1"/>
</dbReference>
<evidence type="ECO:0000313" key="7">
    <source>
        <dbReference type="Proteomes" id="UP000663444"/>
    </source>
</evidence>
<dbReference type="InterPro" id="IPR036388">
    <property type="entry name" value="WH-like_DNA-bd_sf"/>
</dbReference>
<dbReference type="Pfam" id="PF00196">
    <property type="entry name" value="GerE"/>
    <property type="match status" value="1"/>
</dbReference>
<gene>
    <name evidence="6" type="ORF">IWH25_05920</name>
</gene>
<keyword evidence="7" id="KW-1185">Reference proteome</keyword>
<evidence type="ECO:0000256" key="1">
    <source>
        <dbReference type="ARBA" id="ARBA00022553"/>
    </source>
</evidence>
<dbReference type="GO" id="GO:0006355">
    <property type="term" value="P:regulation of DNA-templated transcription"/>
    <property type="evidence" value="ECO:0007669"/>
    <property type="project" value="InterPro"/>
</dbReference>
<evidence type="ECO:0000256" key="3">
    <source>
        <dbReference type="PROSITE-ProRule" id="PRU00169"/>
    </source>
</evidence>
<evidence type="ECO:0000259" key="5">
    <source>
        <dbReference type="PROSITE" id="PS50110"/>
    </source>
</evidence>
<dbReference type="InterPro" id="IPR000792">
    <property type="entry name" value="Tscrpt_reg_LuxR_C"/>
</dbReference>
<protein>
    <submittedName>
        <fullName evidence="6">Response regulator transcription factor</fullName>
    </submittedName>
</protein>